<protein>
    <submittedName>
        <fullName evidence="3">Uncharacterized protein</fullName>
    </submittedName>
</protein>
<dbReference type="EMBL" id="MU002058">
    <property type="protein sequence ID" value="KAF2790732.1"/>
    <property type="molecule type" value="Genomic_DNA"/>
</dbReference>
<proteinExistence type="predicted"/>
<keyword evidence="4" id="KW-1185">Reference proteome</keyword>
<feature type="compositionally biased region" description="Polar residues" evidence="2">
    <location>
        <begin position="365"/>
        <end position="377"/>
    </location>
</feature>
<evidence type="ECO:0000256" key="1">
    <source>
        <dbReference type="SAM" id="Coils"/>
    </source>
</evidence>
<accession>A0A6A6X309</accession>
<sequence>MKVIEKGTDRSANVHLLRHQRVPPLDEYGELVNSDDKAIECFVAVEEGQQIKIGGRFSGTTMVVGYDVIIDGVCRKHHTYHGKQVTLQKNKKLDAEQFLFKTSSGEIVDTELLVAKIPADIVKEEGARGLGTIEVRVYVLRRFGDEHALQGIEPYYAVKEEGHTSHAVDGNNFDKTVGFTNVPPEFIMTYQKNVAALEGNIVKRVKTKMDKQRPGAEPWAIFRFHFRNKQSILDKGFKTTFDSSKGKQKKYQELQIEELPMLPVGAAPKKDSSSLATPAPSTAPSTPVKEQERGEYLPTVLCTLLLKICVQHDTAKANETNETANGYADDKSSDNGMPTHNNAGLPNGAKATNGFTPKLPFPQGQKPTDITNGTTHKSLAPQFEKPAELTNGTTTKVPAKEVQKSALQVKKGTVPSAPPSTTKKDPVTPAKRPAALNSPRSPEIKRTKLSSTPGPASRVSSSAPSNKDRLLFTQLAEARKRAQEIKAKRVATAQKQSNVDEQLSPYQQRIQDEIDKLNDEAEQEALQHEEDEKRLKDSIRWLKELQSGDMEV</sequence>
<evidence type="ECO:0000313" key="4">
    <source>
        <dbReference type="Proteomes" id="UP000799757"/>
    </source>
</evidence>
<evidence type="ECO:0000256" key="2">
    <source>
        <dbReference type="SAM" id="MobiDB-lite"/>
    </source>
</evidence>
<feature type="region of interest" description="Disordered" evidence="2">
    <location>
        <begin position="320"/>
        <end position="470"/>
    </location>
</feature>
<feature type="coiled-coil region" evidence="1">
    <location>
        <begin position="475"/>
        <end position="538"/>
    </location>
</feature>
<organism evidence="3 4">
    <name type="scientific">Melanomma pulvis-pyrius CBS 109.77</name>
    <dbReference type="NCBI Taxonomy" id="1314802"/>
    <lineage>
        <taxon>Eukaryota</taxon>
        <taxon>Fungi</taxon>
        <taxon>Dikarya</taxon>
        <taxon>Ascomycota</taxon>
        <taxon>Pezizomycotina</taxon>
        <taxon>Dothideomycetes</taxon>
        <taxon>Pleosporomycetidae</taxon>
        <taxon>Pleosporales</taxon>
        <taxon>Melanommataceae</taxon>
        <taxon>Melanomma</taxon>
    </lineage>
</organism>
<keyword evidence="1" id="KW-0175">Coiled coil</keyword>
<feature type="compositionally biased region" description="Polar residues" evidence="2">
    <location>
        <begin position="334"/>
        <end position="344"/>
    </location>
</feature>
<name>A0A6A6X309_9PLEO</name>
<reference evidence="3" key="1">
    <citation type="journal article" date="2020" name="Stud. Mycol.">
        <title>101 Dothideomycetes genomes: a test case for predicting lifestyles and emergence of pathogens.</title>
        <authorList>
            <person name="Haridas S."/>
            <person name="Albert R."/>
            <person name="Binder M."/>
            <person name="Bloem J."/>
            <person name="Labutti K."/>
            <person name="Salamov A."/>
            <person name="Andreopoulos B."/>
            <person name="Baker S."/>
            <person name="Barry K."/>
            <person name="Bills G."/>
            <person name="Bluhm B."/>
            <person name="Cannon C."/>
            <person name="Castanera R."/>
            <person name="Culley D."/>
            <person name="Daum C."/>
            <person name="Ezra D."/>
            <person name="Gonzalez J."/>
            <person name="Henrissat B."/>
            <person name="Kuo A."/>
            <person name="Liang C."/>
            <person name="Lipzen A."/>
            <person name="Lutzoni F."/>
            <person name="Magnuson J."/>
            <person name="Mondo S."/>
            <person name="Nolan M."/>
            <person name="Ohm R."/>
            <person name="Pangilinan J."/>
            <person name="Park H.-J."/>
            <person name="Ramirez L."/>
            <person name="Alfaro M."/>
            <person name="Sun H."/>
            <person name="Tritt A."/>
            <person name="Yoshinaga Y."/>
            <person name="Zwiers L.-H."/>
            <person name="Turgeon B."/>
            <person name="Goodwin S."/>
            <person name="Spatafora J."/>
            <person name="Crous P."/>
            <person name="Grigoriev I."/>
        </authorList>
    </citation>
    <scope>NUCLEOTIDE SEQUENCE</scope>
    <source>
        <strain evidence="3">CBS 109.77</strain>
    </source>
</reference>
<feature type="region of interest" description="Disordered" evidence="2">
    <location>
        <begin position="262"/>
        <end position="292"/>
    </location>
</feature>
<evidence type="ECO:0000313" key="3">
    <source>
        <dbReference type="EMBL" id="KAF2790732.1"/>
    </source>
</evidence>
<dbReference type="AlphaFoldDB" id="A0A6A6X309"/>
<feature type="compositionally biased region" description="Low complexity" evidence="2">
    <location>
        <begin position="273"/>
        <end position="287"/>
    </location>
</feature>
<gene>
    <name evidence="3" type="ORF">K505DRAFT_390444</name>
</gene>
<feature type="compositionally biased region" description="Polar residues" evidence="2">
    <location>
        <begin position="449"/>
        <end position="465"/>
    </location>
</feature>
<dbReference type="Proteomes" id="UP000799757">
    <property type="component" value="Unassembled WGS sequence"/>
</dbReference>
<dbReference type="OrthoDB" id="5309154at2759"/>